<sequence>MAEGLVGRVTMRYRPNVDGNLDPGEIVWTWVPYEEHDGRGKDRPVLIVAGGSGTALLAVQLTSKGHDGDPEQVAIGSGSWDSSGRAGWVKIDRVTKALRARHGWT</sequence>
<dbReference type="InterPro" id="IPR003477">
    <property type="entry name" value="PemK-like"/>
</dbReference>
<evidence type="ECO:0000313" key="2">
    <source>
        <dbReference type="Proteomes" id="UP000058305"/>
    </source>
</evidence>
<dbReference type="EMBL" id="CP014145">
    <property type="protein sequence ID" value="AMB58322.1"/>
    <property type="molecule type" value="Genomic_DNA"/>
</dbReference>
<keyword evidence="2" id="KW-1185">Reference proteome</keyword>
<evidence type="ECO:0000313" key="1">
    <source>
        <dbReference type="EMBL" id="AMB58322.1"/>
    </source>
</evidence>
<dbReference type="AlphaFoldDB" id="A0A109QWM3"/>
<dbReference type="Pfam" id="PF02452">
    <property type="entry name" value="PemK_toxin"/>
    <property type="match status" value="1"/>
</dbReference>
<dbReference type="Proteomes" id="UP000058305">
    <property type="component" value="Chromosome"/>
</dbReference>
<proteinExistence type="predicted"/>
<protein>
    <recommendedName>
        <fullName evidence="3">PemK-like, MazF-like toxin of type II toxin-antitoxin system</fullName>
    </recommendedName>
</protein>
<organism evidence="1 2">
    <name type="scientific">Microterricola viridarii</name>
    <dbReference type="NCBI Taxonomy" id="412690"/>
    <lineage>
        <taxon>Bacteria</taxon>
        <taxon>Bacillati</taxon>
        <taxon>Actinomycetota</taxon>
        <taxon>Actinomycetes</taxon>
        <taxon>Micrococcales</taxon>
        <taxon>Microbacteriaceae</taxon>
        <taxon>Microterricola</taxon>
    </lineage>
</organism>
<accession>A0A109QWM3</accession>
<gene>
    <name evidence="1" type="ORF">AWU67_05015</name>
</gene>
<dbReference type="SUPFAM" id="SSF50118">
    <property type="entry name" value="Cell growth inhibitor/plasmid maintenance toxic component"/>
    <property type="match status" value="1"/>
</dbReference>
<reference evidence="2" key="2">
    <citation type="submission" date="2016-01" db="EMBL/GenBank/DDBJ databases">
        <title>First complete genome sequence of a species in the genus Microterricola, an extremophilic cold active enzyme producing strain ERGS5:02 isolated from Sikkim Himalaya.</title>
        <authorList>
            <person name="Kumar R."/>
            <person name="Singh D."/>
            <person name="Swarnkar M.K."/>
        </authorList>
    </citation>
    <scope>NUCLEOTIDE SEQUENCE [LARGE SCALE GENOMIC DNA]</scope>
    <source>
        <strain evidence="2">ERGS5:02</strain>
    </source>
</reference>
<evidence type="ECO:0008006" key="3">
    <source>
        <dbReference type="Google" id="ProtNLM"/>
    </source>
</evidence>
<reference evidence="1 2" key="1">
    <citation type="journal article" date="2016" name="J. Biotechnol.">
        <title>First complete genome sequence of a species in the genus Microterricola, an extremophilic cold active enzyme producing bacterial strain ERGS5:02 isolated from Sikkim Himalaya.</title>
        <authorList>
            <person name="Himanshu"/>
            <person name="Swarnkar M.K."/>
            <person name="Singh D."/>
            <person name="Kumar R."/>
        </authorList>
    </citation>
    <scope>NUCLEOTIDE SEQUENCE [LARGE SCALE GENOMIC DNA]</scope>
    <source>
        <strain evidence="1 2">ERGS5:02</strain>
    </source>
</reference>
<dbReference type="RefSeq" id="WP_067227016.1">
    <property type="nucleotide sequence ID" value="NZ_CP014145.1"/>
</dbReference>
<dbReference type="GO" id="GO:0003677">
    <property type="term" value="F:DNA binding"/>
    <property type="evidence" value="ECO:0007669"/>
    <property type="project" value="InterPro"/>
</dbReference>
<name>A0A109QWM3_9MICO</name>
<dbReference type="KEGG" id="mvd:AWU67_05015"/>